<keyword evidence="5" id="KW-0227">DNA damage</keyword>
<dbReference type="CDD" id="cd00056">
    <property type="entry name" value="ENDO3c"/>
    <property type="match status" value="1"/>
</dbReference>
<dbReference type="PANTHER" id="PTHR10359:SF19">
    <property type="entry name" value="DNA REPAIR GLYCOSYLASE MJ1434-RELATED"/>
    <property type="match status" value="1"/>
</dbReference>
<evidence type="ECO:0000256" key="8">
    <source>
        <dbReference type="ARBA" id="ARBA00023014"/>
    </source>
</evidence>
<evidence type="ECO:0000256" key="6">
    <source>
        <dbReference type="ARBA" id="ARBA00022801"/>
    </source>
</evidence>
<dbReference type="SUPFAM" id="SSF48150">
    <property type="entry name" value="DNA-glycosylase"/>
    <property type="match status" value="1"/>
</dbReference>
<dbReference type="Pfam" id="PF10576">
    <property type="entry name" value="EndIII_4Fe-2S"/>
    <property type="match status" value="1"/>
</dbReference>
<dbReference type="EMBL" id="MFIX01000135">
    <property type="protein sequence ID" value="OGG03667.1"/>
    <property type="molecule type" value="Genomic_DNA"/>
</dbReference>
<dbReference type="GO" id="GO:0046872">
    <property type="term" value="F:metal ion binding"/>
    <property type="evidence" value="ECO:0007669"/>
    <property type="project" value="UniProtKB-KW"/>
</dbReference>
<keyword evidence="7" id="KW-0408">Iron</keyword>
<dbReference type="AlphaFoldDB" id="A0A1F5YUN0"/>
<comment type="similarity">
    <text evidence="2">Belongs to the Nth/MutY family.</text>
</comment>
<dbReference type="InterPro" id="IPR011257">
    <property type="entry name" value="DNA_glycosylase"/>
</dbReference>
<dbReference type="GO" id="GO:0051539">
    <property type="term" value="F:4 iron, 4 sulfur cluster binding"/>
    <property type="evidence" value="ECO:0007669"/>
    <property type="project" value="UniProtKB-KW"/>
</dbReference>
<keyword evidence="4" id="KW-0479">Metal-binding</keyword>
<evidence type="ECO:0000313" key="13">
    <source>
        <dbReference type="Proteomes" id="UP000179129"/>
    </source>
</evidence>
<keyword evidence="9" id="KW-0234">DNA repair</keyword>
<evidence type="ECO:0000313" key="12">
    <source>
        <dbReference type="EMBL" id="OGG03667.1"/>
    </source>
</evidence>
<keyword evidence="10" id="KW-0326">Glycosidase</keyword>
<accession>A0A1F5YUN0</accession>
<organism evidence="12 13">
    <name type="scientific">Candidatus Glassbacteria bacterium RIFCSPLOWO2_12_FULL_58_11</name>
    <dbReference type="NCBI Taxonomy" id="1817867"/>
    <lineage>
        <taxon>Bacteria</taxon>
        <taxon>Candidatus Glassiibacteriota</taxon>
    </lineage>
</organism>
<name>A0A1F5YUN0_9BACT</name>
<dbReference type="STRING" id="1817867.A3F83_02565"/>
<evidence type="ECO:0000256" key="5">
    <source>
        <dbReference type="ARBA" id="ARBA00022763"/>
    </source>
</evidence>
<comment type="cofactor">
    <cofactor evidence="1">
        <name>[4Fe-4S] cluster</name>
        <dbReference type="ChEBI" id="CHEBI:49883"/>
    </cofactor>
</comment>
<keyword evidence="6" id="KW-0378">Hydrolase</keyword>
<evidence type="ECO:0000256" key="3">
    <source>
        <dbReference type="ARBA" id="ARBA00022485"/>
    </source>
</evidence>
<protein>
    <recommendedName>
        <fullName evidence="11">HhH-GPD domain-containing protein</fullName>
    </recommendedName>
</protein>
<dbReference type="Gene3D" id="1.10.1670.10">
    <property type="entry name" value="Helix-hairpin-Helix base-excision DNA repair enzymes (C-terminal)"/>
    <property type="match status" value="1"/>
</dbReference>
<evidence type="ECO:0000256" key="4">
    <source>
        <dbReference type="ARBA" id="ARBA00022723"/>
    </source>
</evidence>
<dbReference type="Gene3D" id="1.10.340.30">
    <property type="entry name" value="Hypothetical protein, domain 2"/>
    <property type="match status" value="1"/>
</dbReference>
<evidence type="ECO:0000259" key="11">
    <source>
        <dbReference type="SMART" id="SM00478"/>
    </source>
</evidence>
<evidence type="ECO:0000256" key="10">
    <source>
        <dbReference type="ARBA" id="ARBA00023295"/>
    </source>
</evidence>
<proteinExistence type="inferred from homology"/>
<dbReference type="GO" id="GO:0006284">
    <property type="term" value="P:base-excision repair"/>
    <property type="evidence" value="ECO:0007669"/>
    <property type="project" value="InterPro"/>
</dbReference>
<evidence type="ECO:0000256" key="9">
    <source>
        <dbReference type="ARBA" id="ARBA00023204"/>
    </source>
</evidence>
<dbReference type="PROSITE" id="PS00764">
    <property type="entry name" value="ENDONUCLEASE_III_1"/>
    <property type="match status" value="1"/>
</dbReference>
<dbReference type="InterPro" id="IPR003651">
    <property type="entry name" value="Endonuclease3_FeS-loop_motif"/>
</dbReference>
<dbReference type="SMART" id="SM00478">
    <property type="entry name" value="ENDO3c"/>
    <property type="match status" value="1"/>
</dbReference>
<dbReference type="PANTHER" id="PTHR10359">
    <property type="entry name" value="A/G-SPECIFIC ADENINE GLYCOSYLASE/ENDONUCLEASE III"/>
    <property type="match status" value="1"/>
</dbReference>
<dbReference type="GO" id="GO:0016798">
    <property type="term" value="F:hydrolase activity, acting on glycosyl bonds"/>
    <property type="evidence" value="ECO:0007669"/>
    <property type="project" value="UniProtKB-KW"/>
</dbReference>
<keyword evidence="8" id="KW-0411">Iron-sulfur</keyword>
<reference evidence="12 13" key="1">
    <citation type="journal article" date="2016" name="Nat. Commun.">
        <title>Thousands of microbial genomes shed light on interconnected biogeochemical processes in an aquifer system.</title>
        <authorList>
            <person name="Anantharaman K."/>
            <person name="Brown C.T."/>
            <person name="Hug L.A."/>
            <person name="Sharon I."/>
            <person name="Castelle C.J."/>
            <person name="Probst A.J."/>
            <person name="Thomas B.C."/>
            <person name="Singh A."/>
            <person name="Wilkins M.J."/>
            <person name="Karaoz U."/>
            <person name="Brodie E.L."/>
            <person name="Williams K.H."/>
            <person name="Hubbard S.S."/>
            <person name="Banfield J.F."/>
        </authorList>
    </citation>
    <scope>NUCLEOTIDE SEQUENCE [LARGE SCALE GENOMIC DNA]</scope>
</reference>
<sequence>MAGKDSREFREIYERLLVFYGPRGWWPVTREGGSRPEYCGGPVNHSQRLEVALGALLTQNTSWRGAGKALENLISRKLMNLQSLLEIPETELASLIRPSGYFNQKARKIKTFIKFLAERYGQSWQRFFSEPADRMRELLLELNGIGPETADSIVLYAAGQASFVIDNYTKRLFYRLGHSPLGIPYESLKRRFEKALPAESALYGEYHALIVTHCKERCTSRKPACTGCPLSDLCARRGVVSGKD</sequence>
<evidence type="ECO:0000256" key="7">
    <source>
        <dbReference type="ARBA" id="ARBA00023004"/>
    </source>
</evidence>
<dbReference type="Pfam" id="PF00730">
    <property type="entry name" value="HhH-GPD"/>
    <property type="match status" value="1"/>
</dbReference>
<evidence type="ECO:0000256" key="1">
    <source>
        <dbReference type="ARBA" id="ARBA00001966"/>
    </source>
</evidence>
<dbReference type="GO" id="GO:0140097">
    <property type="term" value="F:catalytic activity, acting on DNA"/>
    <property type="evidence" value="ECO:0007669"/>
    <property type="project" value="UniProtKB-ARBA"/>
</dbReference>
<gene>
    <name evidence="12" type="ORF">A3F83_02565</name>
</gene>
<keyword evidence="3" id="KW-0004">4Fe-4S</keyword>
<dbReference type="Proteomes" id="UP000179129">
    <property type="component" value="Unassembled WGS sequence"/>
</dbReference>
<feature type="domain" description="HhH-GPD" evidence="11">
    <location>
        <begin position="57"/>
        <end position="216"/>
    </location>
</feature>
<dbReference type="InterPro" id="IPR023170">
    <property type="entry name" value="HhH_base_excis_C"/>
</dbReference>
<evidence type="ECO:0000256" key="2">
    <source>
        <dbReference type="ARBA" id="ARBA00008343"/>
    </source>
</evidence>
<dbReference type="InterPro" id="IPR004035">
    <property type="entry name" value="Endouclease-III_FeS-bd_BS"/>
</dbReference>
<dbReference type="InterPro" id="IPR003265">
    <property type="entry name" value="HhH-GPD_domain"/>
</dbReference>
<comment type="caution">
    <text evidence="12">The sequence shown here is derived from an EMBL/GenBank/DDBJ whole genome shotgun (WGS) entry which is preliminary data.</text>
</comment>